<feature type="compositionally biased region" description="Basic and acidic residues" evidence="1">
    <location>
        <begin position="72"/>
        <end position="85"/>
    </location>
</feature>
<feature type="region of interest" description="Disordered" evidence="1">
    <location>
        <begin position="35"/>
        <end position="85"/>
    </location>
</feature>
<feature type="compositionally biased region" description="Basic and acidic residues" evidence="1">
    <location>
        <begin position="35"/>
        <end position="48"/>
    </location>
</feature>
<gene>
    <name evidence="3" type="ORF">VVAX_01437</name>
</gene>
<feature type="signal peptide" evidence="2">
    <location>
        <begin position="1"/>
        <end position="22"/>
    </location>
</feature>
<name>A0A679ISQ4_VARPD</name>
<accession>A0A679ISQ4</accession>
<evidence type="ECO:0000313" key="3">
    <source>
        <dbReference type="EMBL" id="CAA2101809.1"/>
    </source>
</evidence>
<keyword evidence="2" id="KW-0732">Signal</keyword>
<protein>
    <submittedName>
        <fullName evidence="3">Uncharacterized protein</fullName>
    </submittedName>
</protein>
<organism evidence="3">
    <name type="scientific">Variovorax paradoxus</name>
    <dbReference type="NCBI Taxonomy" id="34073"/>
    <lineage>
        <taxon>Bacteria</taxon>
        <taxon>Pseudomonadati</taxon>
        <taxon>Pseudomonadota</taxon>
        <taxon>Betaproteobacteria</taxon>
        <taxon>Burkholderiales</taxon>
        <taxon>Comamonadaceae</taxon>
        <taxon>Variovorax</taxon>
    </lineage>
</organism>
<sequence length="85" mass="8652">MNKALIAIATSLTLFAAGTASAQLGKAASDATDAAEHKIDQKQAESKAKKSGPVGKAVNNVKSGYHKNRSKASADKAKKALKDAG</sequence>
<feature type="chain" id="PRO_5025515709" evidence="2">
    <location>
        <begin position="23"/>
        <end position="85"/>
    </location>
</feature>
<dbReference type="RefSeq" id="WP_339089132.1">
    <property type="nucleotide sequence ID" value="NZ_LR743507.1"/>
</dbReference>
<reference evidence="3" key="1">
    <citation type="submission" date="2019-12" db="EMBL/GenBank/DDBJ databases">
        <authorList>
            <person name="Cremers G."/>
        </authorList>
    </citation>
    <scope>NUCLEOTIDE SEQUENCE</scope>
    <source>
        <strain evidence="3">Vvax</strain>
    </source>
</reference>
<proteinExistence type="predicted"/>
<dbReference type="AlphaFoldDB" id="A0A679ISQ4"/>
<evidence type="ECO:0000256" key="2">
    <source>
        <dbReference type="SAM" id="SignalP"/>
    </source>
</evidence>
<evidence type="ECO:0000256" key="1">
    <source>
        <dbReference type="SAM" id="MobiDB-lite"/>
    </source>
</evidence>
<dbReference type="EMBL" id="LR743507">
    <property type="protein sequence ID" value="CAA2101809.1"/>
    <property type="molecule type" value="Genomic_DNA"/>
</dbReference>